<sequence length="217" mass="24240">MAILKPPMPSYSEVVLLLHGSEQQNTWFEASNSPAYAMLKARLVAKGYHQVDGIDYIETFSPVIKLGSDSKLLSDIITLLHSEFSMKDLGPVHHFLGIEVQRSTNTLHLSKTQYAQTILDKAQMLDCKPMTTPMESKTKGLHDDTPLSDPTFYRSHSPTIASMKMVRRILRYVKGSITLCLHLTGDTTFDLFAFSDADWAGCPTTRRSTTGYCTFLG</sequence>
<organism evidence="2 3">
    <name type="scientific">Dioscorea cayennensis subsp. rotundata</name>
    <name type="common">White Guinea yam</name>
    <name type="synonym">Dioscorea rotundata</name>
    <dbReference type="NCBI Taxonomy" id="55577"/>
    <lineage>
        <taxon>Eukaryota</taxon>
        <taxon>Viridiplantae</taxon>
        <taxon>Streptophyta</taxon>
        <taxon>Embryophyta</taxon>
        <taxon>Tracheophyta</taxon>
        <taxon>Spermatophyta</taxon>
        <taxon>Magnoliopsida</taxon>
        <taxon>Liliopsida</taxon>
        <taxon>Dioscoreales</taxon>
        <taxon>Dioscoreaceae</taxon>
        <taxon>Dioscorea</taxon>
    </lineage>
</organism>
<keyword evidence="2" id="KW-1185">Reference proteome</keyword>
<name>A0AB40D3H6_DIOCR</name>
<protein>
    <submittedName>
        <fullName evidence="3">Uncharacterized mitochondrial protein AtMg00810-like</fullName>
    </submittedName>
</protein>
<dbReference type="PANTHER" id="PTHR11439:SF524">
    <property type="entry name" value="RNA-DIRECTED DNA POLYMERASE, PROTEIN KINASE RLK-PELLE-DLSV FAMILY"/>
    <property type="match status" value="1"/>
</dbReference>
<dbReference type="AlphaFoldDB" id="A0AB40D3H6"/>
<evidence type="ECO:0000313" key="3">
    <source>
        <dbReference type="RefSeq" id="XP_039146850.1"/>
    </source>
</evidence>
<dbReference type="PANTHER" id="PTHR11439">
    <property type="entry name" value="GAG-POL-RELATED RETROTRANSPOSON"/>
    <property type="match status" value="1"/>
</dbReference>
<dbReference type="Pfam" id="PF07727">
    <property type="entry name" value="RVT_2"/>
    <property type="match status" value="1"/>
</dbReference>
<gene>
    <name evidence="3" type="primary">LOC120284113</name>
</gene>
<dbReference type="RefSeq" id="XP_039146850.1">
    <property type="nucleotide sequence ID" value="XM_039290916.1"/>
</dbReference>
<proteinExistence type="predicted"/>
<accession>A0AB40D3H6</accession>
<feature type="domain" description="Reverse transcriptase Ty1/copia-type" evidence="1">
    <location>
        <begin position="67"/>
        <end position="135"/>
    </location>
</feature>
<dbReference type="Proteomes" id="UP001515500">
    <property type="component" value="Chromosome 19"/>
</dbReference>
<evidence type="ECO:0000259" key="1">
    <source>
        <dbReference type="Pfam" id="PF07727"/>
    </source>
</evidence>
<dbReference type="InterPro" id="IPR013103">
    <property type="entry name" value="RVT_2"/>
</dbReference>
<evidence type="ECO:0000313" key="2">
    <source>
        <dbReference type="Proteomes" id="UP001515500"/>
    </source>
</evidence>
<reference evidence="3" key="1">
    <citation type="submission" date="2025-08" db="UniProtKB">
        <authorList>
            <consortium name="RefSeq"/>
        </authorList>
    </citation>
    <scope>IDENTIFICATION</scope>
</reference>
<dbReference type="GeneID" id="120284113"/>